<reference evidence="1 2" key="1">
    <citation type="submission" date="2015-11" db="EMBL/GenBank/DDBJ databases">
        <title>Draft genome sequence of Agrobacterium sp. R89-1.</title>
        <authorList>
            <person name="Zahradnik J."/>
            <person name="Kyslikova E."/>
            <person name="Palyzova A."/>
            <person name="Kyslik P."/>
        </authorList>
    </citation>
    <scope>NUCLEOTIDE SEQUENCE [LARGE SCALE GENOMIC DNA]</scope>
    <source>
        <strain evidence="1 2">R89-1</strain>
    </source>
</reference>
<keyword evidence="2" id="KW-1185">Reference proteome</keyword>
<gene>
    <name evidence="1" type="ORF">ATO67_19760</name>
</gene>
<dbReference type="Proteomes" id="UP000070498">
    <property type="component" value="Unassembled WGS sequence"/>
</dbReference>
<evidence type="ECO:0008006" key="3">
    <source>
        <dbReference type="Google" id="ProtNLM"/>
    </source>
</evidence>
<proteinExistence type="predicted"/>
<name>A0A135P751_9HYPH</name>
<evidence type="ECO:0000313" key="1">
    <source>
        <dbReference type="EMBL" id="KXG87251.1"/>
    </source>
</evidence>
<comment type="caution">
    <text evidence="1">The sequence shown here is derived from an EMBL/GenBank/DDBJ whole genome shotgun (WGS) entry which is preliminary data.</text>
</comment>
<dbReference type="EMBL" id="LNUW01000007">
    <property type="protein sequence ID" value="KXG87251.1"/>
    <property type="molecule type" value="Genomic_DNA"/>
</dbReference>
<organism evidence="1 2">
    <name type="scientific">Agrobacterium bohemicum</name>
    <dbReference type="NCBI Taxonomy" id="2052828"/>
    <lineage>
        <taxon>Bacteria</taxon>
        <taxon>Pseudomonadati</taxon>
        <taxon>Pseudomonadota</taxon>
        <taxon>Alphaproteobacteria</taxon>
        <taxon>Hyphomicrobiales</taxon>
        <taxon>Rhizobiaceae</taxon>
        <taxon>Rhizobium/Agrobacterium group</taxon>
        <taxon>Agrobacterium</taxon>
    </lineage>
</organism>
<evidence type="ECO:0000313" key="2">
    <source>
        <dbReference type="Proteomes" id="UP000070498"/>
    </source>
</evidence>
<sequence>MCRRFECVQAFAPSTYSDASAKWLDVDRLSVRARADIGMKIEIRRVFHENFQVYCVREVWWQLQRGGFYRA</sequence>
<protein>
    <recommendedName>
        <fullName evidence="3">Transposase</fullName>
    </recommendedName>
</protein>
<dbReference type="STRING" id="2052828.ATO67_19760"/>
<dbReference type="AlphaFoldDB" id="A0A135P751"/>
<accession>A0A135P751</accession>